<proteinExistence type="predicted"/>
<organism evidence="2 3">
    <name type="scientific">Candidatus Portnoybacteria bacterium RBG_19FT_COMBO_36_7</name>
    <dbReference type="NCBI Taxonomy" id="1801992"/>
    <lineage>
        <taxon>Bacteria</taxon>
        <taxon>Candidatus Portnoyibacteriota</taxon>
    </lineage>
</organism>
<dbReference type="EMBL" id="MHMW01000028">
    <property type="protein sequence ID" value="OGZ33652.1"/>
    <property type="molecule type" value="Genomic_DNA"/>
</dbReference>
<accession>A0A1G2F7A3</accession>
<name>A0A1G2F7A3_9BACT</name>
<dbReference type="GO" id="GO:0010181">
    <property type="term" value="F:FMN binding"/>
    <property type="evidence" value="ECO:0007669"/>
    <property type="project" value="InterPro"/>
</dbReference>
<protein>
    <recommendedName>
        <fullName evidence="1">Flavodoxin-like domain-containing protein</fullName>
    </recommendedName>
</protein>
<comment type="caution">
    <text evidence="2">The sequence shown here is derived from an EMBL/GenBank/DDBJ whole genome shotgun (WGS) entry which is preliminary data.</text>
</comment>
<dbReference type="STRING" id="1801992.A2Y98_01830"/>
<dbReference type="Gene3D" id="3.40.50.360">
    <property type="match status" value="1"/>
</dbReference>
<reference evidence="2 3" key="1">
    <citation type="journal article" date="2016" name="Nat. Commun.">
        <title>Thousands of microbial genomes shed light on interconnected biogeochemical processes in an aquifer system.</title>
        <authorList>
            <person name="Anantharaman K."/>
            <person name="Brown C.T."/>
            <person name="Hug L.A."/>
            <person name="Sharon I."/>
            <person name="Castelle C.J."/>
            <person name="Probst A.J."/>
            <person name="Thomas B.C."/>
            <person name="Singh A."/>
            <person name="Wilkins M.J."/>
            <person name="Karaoz U."/>
            <person name="Brodie E.L."/>
            <person name="Williams K.H."/>
            <person name="Hubbard S.S."/>
            <person name="Banfield J.F."/>
        </authorList>
    </citation>
    <scope>NUCLEOTIDE SEQUENCE [LARGE SCALE GENOMIC DNA]</scope>
</reference>
<dbReference type="PROSITE" id="PS50902">
    <property type="entry name" value="FLAVODOXIN_LIKE"/>
    <property type="match status" value="1"/>
</dbReference>
<gene>
    <name evidence="2" type="ORF">A2Y98_01830</name>
</gene>
<sequence length="154" mass="16966">MKILIIYDSVYGNTEKIAFAVGEAIGPEATVKKVSEAKVKDLEDIGLLILGTPTHGGRPTPAMQDFLKMIPDGELKNAKVAAFDTRFNEKKASAFLRLLAKILNFAAPRIARNLKIKGVEMAIEPEGFIVEGKEGPLKQGEMERAEEWAKKLRN</sequence>
<evidence type="ECO:0000259" key="1">
    <source>
        <dbReference type="PROSITE" id="PS50902"/>
    </source>
</evidence>
<dbReference type="InterPro" id="IPR008254">
    <property type="entry name" value="Flavodoxin/NO_synth"/>
</dbReference>
<dbReference type="AlphaFoldDB" id="A0A1G2F7A3"/>
<dbReference type="Proteomes" id="UP000179099">
    <property type="component" value="Unassembled WGS sequence"/>
</dbReference>
<feature type="domain" description="Flavodoxin-like" evidence="1">
    <location>
        <begin position="3"/>
        <end position="153"/>
    </location>
</feature>
<dbReference type="InterPro" id="IPR029039">
    <property type="entry name" value="Flavoprotein-like_sf"/>
</dbReference>
<evidence type="ECO:0000313" key="3">
    <source>
        <dbReference type="Proteomes" id="UP000179099"/>
    </source>
</evidence>
<evidence type="ECO:0000313" key="2">
    <source>
        <dbReference type="EMBL" id="OGZ33652.1"/>
    </source>
</evidence>
<dbReference type="SUPFAM" id="SSF52218">
    <property type="entry name" value="Flavoproteins"/>
    <property type="match status" value="1"/>
</dbReference>
<dbReference type="Pfam" id="PF00258">
    <property type="entry name" value="Flavodoxin_1"/>
    <property type="match status" value="1"/>
</dbReference>